<dbReference type="Gene3D" id="1.10.10.10">
    <property type="entry name" value="Winged helix-like DNA-binding domain superfamily/Winged helix DNA-binding domain"/>
    <property type="match status" value="1"/>
</dbReference>
<feature type="DNA-binding region" description="OmpR/PhoB-type" evidence="3">
    <location>
        <begin position="142"/>
        <end position="241"/>
    </location>
</feature>
<feature type="domain" description="OmpR/PhoB-type" evidence="5">
    <location>
        <begin position="142"/>
        <end position="241"/>
    </location>
</feature>
<sequence>MQNEDAYLTRKRIMLVDDEPGLLRMLETILSQAGFDAVISFGDPREALAYCESASGQANPAHLLVLDVMMPGMDGFALLSRVRKIGCYARTPAMFLTAKDEPRDRLSGLGLGADDYISKPFLPQELTLRIKAVLRRCYADENPMLELAACRVDLSNAEVLREDGSSCMLTAKEHEILSVLARNAGRIVTIDSICDACWGTTFGYENSLMAHIRRLREKIEADPSSPVSLVTVKGLGYKLVEGERS</sequence>
<dbReference type="InterPro" id="IPR011006">
    <property type="entry name" value="CheY-like_superfamily"/>
</dbReference>
<dbReference type="InterPro" id="IPR001789">
    <property type="entry name" value="Sig_transdc_resp-reg_receiver"/>
</dbReference>
<keyword evidence="1 3" id="KW-0238">DNA-binding</keyword>
<dbReference type="InterPro" id="IPR001867">
    <property type="entry name" value="OmpR/PhoB-type_DNA-bd"/>
</dbReference>
<accession>A0ABV1JBK3</accession>
<evidence type="ECO:0000256" key="1">
    <source>
        <dbReference type="ARBA" id="ARBA00023125"/>
    </source>
</evidence>
<dbReference type="SMART" id="SM00862">
    <property type="entry name" value="Trans_reg_C"/>
    <property type="match status" value="1"/>
</dbReference>
<name>A0ABV1JBK3_9ACTN</name>
<feature type="domain" description="Response regulatory" evidence="4">
    <location>
        <begin position="12"/>
        <end position="134"/>
    </location>
</feature>
<dbReference type="EMBL" id="JBBNOP010000004">
    <property type="protein sequence ID" value="MEQ3362467.1"/>
    <property type="molecule type" value="Genomic_DNA"/>
</dbReference>
<dbReference type="SUPFAM" id="SSF52172">
    <property type="entry name" value="CheY-like"/>
    <property type="match status" value="1"/>
</dbReference>
<evidence type="ECO:0000313" key="6">
    <source>
        <dbReference type="EMBL" id="MEQ3362467.1"/>
    </source>
</evidence>
<dbReference type="InterPro" id="IPR036388">
    <property type="entry name" value="WH-like_DNA-bd_sf"/>
</dbReference>
<dbReference type="Gene3D" id="3.40.50.2300">
    <property type="match status" value="1"/>
</dbReference>
<dbReference type="PANTHER" id="PTHR48111:SF52">
    <property type="entry name" value="TRANSCRIPTIONAL REGULATORY PROTEIN YVRH"/>
    <property type="match status" value="1"/>
</dbReference>
<dbReference type="InterPro" id="IPR016032">
    <property type="entry name" value="Sig_transdc_resp-reg_C-effctor"/>
</dbReference>
<dbReference type="RefSeq" id="WP_219717837.1">
    <property type="nucleotide sequence ID" value="NZ_JBBNOP010000004.1"/>
</dbReference>
<dbReference type="PROSITE" id="PS50110">
    <property type="entry name" value="RESPONSE_REGULATORY"/>
    <property type="match status" value="1"/>
</dbReference>
<feature type="modified residue" description="4-aspartylphosphate" evidence="2">
    <location>
        <position position="67"/>
    </location>
</feature>
<keyword evidence="7" id="KW-1185">Reference proteome</keyword>
<gene>
    <name evidence="6" type="ORF">AAA083_05715</name>
</gene>
<dbReference type="Pfam" id="PF00486">
    <property type="entry name" value="Trans_reg_C"/>
    <property type="match status" value="1"/>
</dbReference>
<proteinExistence type="predicted"/>
<keyword evidence="2" id="KW-0597">Phosphoprotein</keyword>
<reference evidence="6 7" key="1">
    <citation type="submission" date="2024-04" db="EMBL/GenBank/DDBJ databases">
        <title>Human intestinal bacterial collection.</title>
        <authorList>
            <person name="Pauvert C."/>
            <person name="Hitch T.C.A."/>
            <person name="Clavel T."/>
        </authorList>
    </citation>
    <scope>NUCLEOTIDE SEQUENCE [LARGE SCALE GENOMIC DNA]</scope>
    <source>
        <strain evidence="6 7">CLA-KB-H42</strain>
    </source>
</reference>
<comment type="caution">
    <text evidence="6">The sequence shown here is derived from an EMBL/GenBank/DDBJ whole genome shotgun (WGS) entry which is preliminary data.</text>
</comment>
<evidence type="ECO:0000256" key="3">
    <source>
        <dbReference type="PROSITE-ProRule" id="PRU01091"/>
    </source>
</evidence>
<dbReference type="InterPro" id="IPR039420">
    <property type="entry name" value="WalR-like"/>
</dbReference>
<protein>
    <submittedName>
        <fullName evidence="6">Response regulator transcription factor</fullName>
    </submittedName>
</protein>
<organism evidence="6 7">
    <name type="scientific">Raoultibacter massiliensis</name>
    <dbReference type="NCBI Taxonomy" id="1852371"/>
    <lineage>
        <taxon>Bacteria</taxon>
        <taxon>Bacillati</taxon>
        <taxon>Actinomycetota</taxon>
        <taxon>Coriobacteriia</taxon>
        <taxon>Eggerthellales</taxon>
        <taxon>Eggerthellaceae</taxon>
        <taxon>Raoultibacter</taxon>
    </lineage>
</organism>
<dbReference type="SMART" id="SM00448">
    <property type="entry name" value="REC"/>
    <property type="match status" value="1"/>
</dbReference>
<dbReference type="PANTHER" id="PTHR48111">
    <property type="entry name" value="REGULATOR OF RPOS"/>
    <property type="match status" value="1"/>
</dbReference>
<evidence type="ECO:0000259" key="4">
    <source>
        <dbReference type="PROSITE" id="PS50110"/>
    </source>
</evidence>
<dbReference type="Proteomes" id="UP001487305">
    <property type="component" value="Unassembled WGS sequence"/>
</dbReference>
<dbReference type="PROSITE" id="PS51755">
    <property type="entry name" value="OMPR_PHOB"/>
    <property type="match status" value="1"/>
</dbReference>
<evidence type="ECO:0000256" key="2">
    <source>
        <dbReference type="PROSITE-ProRule" id="PRU00169"/>
    </source>
</evidence>
<dbReference type="SUPFAM" id="SSF46894">
    <property type="entry name" value="C-terminal effector domain of the bipartite response regulators"/>
    <property type="match status" value="1"/>
</dbReference>
<dbReference type="CDD" id="cd00383">
    <property type="entry name" value="trans_reg_C"/>
    <property type="match status" value="1"/>
</dbReference>
<evidence type="ECO:0000313" key="7">
    <source>
        <dbReference type="Proteomes" id="UP001487305"/>
    </source>
</evidence>
<dbReference type="Pfam" id="PF00072">
    <property type="entry name" value="Response_reg"/>
    <property type="match status" value="1"/>
</dbReference>
<evidence type="ECO:0000259" key="5">
    <source>
        <dbReference type="PROSITE" id="PS51755"/>
    </source>
</evidence>